<dbReference type="AlphaFoldDB" id="A0A8J3FAA7"/>
<reference evidence="1" key="1">
    <citation type="journal article" date="2014" name="Int. J. Syst. Evol. Microbiol.">
        <title>Complete genome sequence of Corynebacterium casei LMG S-19264T (=DSM 44701T), isolated from a smear-ripened cheese.</title>
        <authorList>
            <consortium name="US DOE Joint Genome Institute (JGI-PGF)"/>
            <person name="Walter F."/>
            <person name="Albersmeier A."/>
            <person name="Kalinowski J."/>
            <person name="Ruckert C."/>
        </authorList>
    </citation>
    <scope>NUCLEOTIDE SEQUENCE</scope>
    <source>
        <strain evidence="1">JCM 14719</strain>
    </source>
</reference>
<evidence type="ECO:0000313" key="2">
    <source>
        <dbReference type="Proteomes" id="UP000637720"/>
    </source>
</evidence>
<accession>A0A8J3FAA7</accession>
<dbReference type="RefSeq" id="WP_229725686.1">
    <property type="nucleotide sequence ID" value="NZ_BMOF01000011.1"/>
</dbReference>
<proteinExistence type="predicted"/>
<dbReference type="SUPFAM" id="SSF56112">
    <property type="entry name" value="Protein kinase-like (PK-like)"/>
    <property type="match status" value="1"/>
</dbReference>
<comment type="caution">
    <text evidence="1">The sequence shown here is derived from an EMBL/GenBank/DDBJ whole genome shotgun (WGS) entry which is preliminary data.</text>
</comment>
<gene>
    <name evidence="1" type="ORF">GCM10007043_08540</name>
</gene>
<name>A0A8J3FAA7_9BACI</name>
<dbReference type="Gene3D" id="3.90.1200.10">
    <property type="match status" value="1"/>
</dbReference>
<dbReference type="Proteomes" id="UP000637720">
    <property type="component" value="Unassembled WGS sequence"/>
</dbReference>
<sequence length="339" mass="38145">MTVNERGQTRRAEGEARWAAACGVPAQQVVRHADHVRLVAGDAVWAAWPVAERWAARVPLFARLCARMAVPEGVRLPVVRRAKDGRAVARLDAVAYVVTEWDAAAAPAYPAQAGYALGALHAASATLGERIEPALRADGTWPRRWRKRLAQVERKRDLLAAIGIGSAADAWFLETYTYFTQRAQTAVRYAEAGAFGAVAPCLTAFPLWPVHEGTGGTCWIGFPHKWYWDLPARDVGRWCRMWVLEEGDLDAWADGYDAQMAYADPDIRRAFWEAVYAWLLFPERWMSEWTEQSVERAEPEAACAAIAEEEQRVEALLSWLPDWVGRRYGVRIRRIDWLG</sequence>
<reference evidence="1" key="2">
    <citation type="submission" date="2020-09" db="EMBL/GenBank/DDBJ databases">
        <authorList>
            <person name="Sun Q."/>
            <person name="Ohkuma M."/>
        </authorList>
    </citation>
    <scope>NUCLEOTIDE SEQUENCE</scope>
    <source>
        <strain evidence="1">JCM 14719</strain>
    </source>
</reference>
<dbReference type="InterPro" id="IPR011009">
    <property type="entry name" value="Kinase-like_dom_sf"/>
</dbReference>
<keyword evidence="2" id="KW-1185">Reference proteome</keyword>
<evidence type="ECO:0000313" key="1">
    <source>
        <dbReference type="EMBL" id="GGJ97017.1"/>
    </source>
</evidence>
<organism evidence="1 2">
    <name type="scientific">Calditerricola satsumensis</name>
    <dbReference type="NCBI Taxonomy" id="373054"/>
    <lineage>
        <taxon>Bacteria</taxon>
        <taxon>Bacillati</taxon>
        <taxon>Bacillota</taxon>
        <taxon>Bacilli</taxon>
        <taxon>Bacillales</taxon>
        <taxon>Bacillaceae</taxon>
        <taxon>Calditerricola</taxon>
    </lineage>
</organism>
<dbReference type="EMBL" id="BMOF01000011">
    <property type="protein sequence ID" value="GGJ97017.1"/>
    <property type="molecule type" value="Genomic_DNA"/>
</dbReference>
<protein>
    <submittedName>
        <fullName evidence="1">Uncharacterized protein</fullName>
    </submittedName>
</protein>